<name>A0ABW0PJG1_9BURK</name>
<protein>
    <submittedName>
        <fullName evidence="1">Uncharacterized protein</fullName>
    </submittedName>
</protein>
<dbReference type="RefSeq" id="WP_379723733.1">
    <property type="nucleotide sequence ID" value="NZ_JBHSMS010000054.1"/>
</dbReference>
<gene>
    <name evidence="1" type="ORF">ACFPOU_16935</name>
</gene>
<evidence type="ECO:0000313" key="2">
    <source>
        <dbReference type="Proteomes" id="UP001596031"/>
    </source>
</evidence>
<evidence type="ECO:0000313" key="1">
    <source>
        <dbReference type="EMBL" id="MFC5512791.1"/>
    </source>
</evidence>
<organism evidence="1 2">
    <name type="scientific">Massilia jejuensis</name>
    <dbReference type="NCBI Taxonomy" id="648894"/>
    <lineage>
        <taxon>Bacteria</taxon>
        <taxon>Pseudomonadati</taxon>
        <taxon>Pseudomonadota</taxon>
        <taxon>Betaproteobacteria</taxon>
        <taxon>Burkholderiales</taxon>
        <taxon>Oxalobacteraceae</taxon>
        <taxon>Telluria group</taxon>
        <taxon>Massilia</taxon>
    </lineage>
</organism>
<dbReference type="EMBL" id="JBHSMS010000054">
    <property type="protein sequence ID" value="MFC5512791.1"/>
    <property type="molecule type" value="Genomic_DNA"/>
</dbReference>
<sequence length="236" mass="27551">MAILLIFAEDAMAREEFLDELSDDFPSQRIYSYDENFRYETERRFLMDAVLEGTFEQYECNVRESDFGYTITADADFLLEVKYKEDKWQKSFPYIAQAFDIAEAAYRFFVVVPRVLDEGEVLLSNERNYAIDPESYEMHDHCLDDDVPKPVELMSPPHLRVKGDFLFATVFRCTDGTYALSVIHALAGKHSSLLEKYFSEPDFAELIANSYIELMDNEFPGAPDDVYEYVYKRITH</sequence>
<comment type="caution">
    <text evidence="1">The sequence shown here is derived from an EMBL/GenBank/DDBJ whole genome shotgun (WGS) entry which is preliminary data.</text>
</comment>
<reference evidence="2" key="1">
    <citation type="journal article" date="2019" name="Int. J. Syst. Evol. Microbiol.">
        <title>The Global Catalogue of Microorganisms (GCM) 10K type strain sequencing project: providing services to taxonomists for standard genome sequencing and annotation.</title>
        <authorList>
            <consortium name="The Broad Institute Genomics Platform"/>
            <consortium name="The Broad Institute Genome Sequencing Center for Infectious Disease"/>
            <person name="Wu L."/>
            <person name="Ma J."/>
        </authorList>
    </citation>
    <scope>NUCLEOTIDE SEQUENCE [LARGE SCALE GENOMIC DNA]</scope>
    <source>
        <strain evidence="2">CCUG 38813</strain>
    </source>
</reference>
<proteinExistence type="predicted"/>
<accession>A0ABW0PJG1</accession>
<dbReference type="Proteomes" id="UP001596031">
    <property type="component" value="Unassembled WGS sequence"/>
</dbReference>
<keyword evidence="2" id="KW-1185">Reference proteome</keyword>